<reference evidence="1 2" key="1">
    <citation type="submission" date="2024-01" db="EMBL/GenBank/DDBJ databases">
        <title>Hyphobacterium bacterium isolated from marine sediment.</title>
        <authorList>
            <person name="Zhao S."/>
        </authorList>
    </citation>
    <scope>NUCLEOTIDE SEQUENCE [LARGE SCALE GENOMIC DNA]</scope>
    <source>
        <strain evidence="2">HN65</strain>
    </source>
</reference>
<dbReference type="InterPro" id="IPR036291">
    <property type="entry name" value="NAD(P)-bd_dom_sf"/>
</dbReference>
<dbReference type="RefSeq" id="WP_330199981.1">
    <property type="nucleotide sequence ID" value="NZ_JAZDRP010000011.1"/>
</dbReference>
<protein>
    <submittedName>
        <fullName evidence="1">SDR family oxidoreductase</fullName>
        <ecNumber evidence="1">1.1.1.290</ecNumber>
    </submittedName>
</protein>
<dbReference type="Proteomes" id="UP001354971">
    <property type="component" value="Unassembled WGS sequence"/>
</dbReference>
<organism evidence="1 2">
    <name type="scientific">Hyphobacterium lacteum</name>
    <dbReference type="NCBI Taxonomy" id="3116575"/>
    <lineage>
        <taxon>Bacteria</taxon>
        <taxon>Pseudomonadati</taxon>
        <taxon>Pseudomonadota</taxon>
        <taxon>Alphaproteobacteria</taxon>
        <taxon>Maricaulales</taxon>
        <taxon>Maricaulaceae</taxon>
        <taxon>Hyphobacterium</taxon>
    </lineage>
</organism>
<dbReference type="SUPFAM" id="SSF51735">
    <property type="entry name" value="NAD(P)-binding Rossmann-fold domains"/>
    <property type="match status" value="1"/>
</dbReference>
<dbReference type="Gene3D" id="3.40.50.720">
    <property type="entry name" value="NAD(P)-binding Rossmann-like Domain"/>
    <property type="match status" value="1"/>
</dbReference>
<evidence type="ECO:0000313" key="1">
    <source>
        <dbReference type="EMBL" id="MEE2527319.1"/>
    </source>
</evidence>
<comment type="caution">
    <text evidence="1">The sequence shown here is derived from an EMBL/GenBank/DDBJ whole genome shotgun (WGS) entry which is preliminary data.</text>
</comment>
<dbReference type="GO" id="GO:0033711">
    <property type="term" value="F:4-phosphoerythronate dehydrogenase activity"/>
    <property type="evidence" value="ECO:0007669"/>
    <property type="project" value="UniProtKB-EC"/>
</dbReference>
<gene>
    <name evidence="1" type="ORF">V0U79_13210</name>
</gene>
<dbReference type="EMBL" id="JAZDRP010000011">
    <property type="protein sequence ID" value="MEE2527319.1"/>
    <property type="molecule type" value="Genomic_DNA"/>
</dbReference>
<sequence length="283" mass="30031">MSYTRSALLLGYGYVAKATAPLLAKAGFSLAGTTRSGEKAEQMQADGIAPLVNPDAEALRAAMMAATHILVSVPPGPEGDPVLAMAGQPDLPRLEWLGYLSTTGVYGDAGGGRVDETTPPAPADERSRRRLAAERGWQALSDRTRIFRLSGIYGPGRSALDRLKDGKARRIIKPGQVFSRIHVDDIAATLMASIARPDVPGPFNLADAAPRPQADVVAYAAGLLGIEPPPEEDFATAEMSPMMRSFYASSRRVSGEATRKALGVELEYPSYREGLSAIYAAST</sequence>
<dbReference type="EC" id="1.1.1.290" evidence="1"/>
<dbReference type="PANTHER" id="PTHR48079:SF6">
    <property type="entry name" value="NAD(P)-BINDING DOMAIN-CONTAINING PROTEIN-RELATED"/>
    <property type="match status" value="1"/>
</dbReference>
<keyword evidence="1" id="KW-0560">Oxidoreductase</keyword>
<dbReference type="InterPro" id="IPR051783">
    <property type="entry name" value="NAD(P)-dependent_oxidoreduct"/>
</dbReference>
<dbReference type="PANTHER" id="PTHR48079">
    <property type="entry name" value="PROTEIN YEEZ"/>
    <property type="match status" value="1"/>
</dbReference>
<name>A0ABU7LUV4_9PROT</name>
<keyword evidence="2" id="KW-1185">Reference proteome</keyword>
<accession>A0ABU7LUV4</accession>
<dbReference type="CDD" id="cd05266">
    <property type="entry name" value="SDR_a4"/>
    <property type="match status" value="1"/>
</dbReference>
<evidence type="ECO:0000313" key="2">
    <source>
        <dbReference type="Proteomes" id="UP001354971"/>
    </source>
</evidence>
<proteinExistence type="predicted"/>